<evidence type="ECO:0000313" key="1">
    <source>
        <dbReference type="EMBL" id="RUT71174.1"/>
    </source>
</evidence>
<accession>A0A434AA03</accession>
<dbReference type="EMBL" id="QWDM01000004">
    <property type="protein sequence ID" value="RUT71174.1"/>
    <property type="molecule type" value="Genomic_DNA"/>
</dbReference>
<dbReference type="RefSeq" id="WP_127337958.1">
    <property type="nucleotide sequence ID" value="NZ_QWDM01000004.1"/>
</dbReference>
<dbReference type="Proteomes" id="UP000288102">
    <property type="component" value="Unassembled WGS sequence"/>
</dbReference>
<proteinExistence type="predicted"/>
<dbReference type="OrthoDB" id="9814192at2"/>
<evidence type="ECO:0000313" key="2">
    <source>
        <dbReference type="Proteomes" id="UP000288102"/>
    </source>
</evidence>
<dbReference type="GO" id="GO:0004061">
    <property type="term" value="F:arylformamidase activity"/>
    <property type="evidence" value="ECO:0007669"/>
    <property type="project" value="InterPro"/>
</dbReference>
<keyword evidence="2" id="KW-1185">Reference proteome</keyword>
<gene>
    <name evidence="1" type="ORF">D0817_08590</name>
</gene>
<sequence length="261" mass="29488">MIAKINNFEIDLSKPIDISIPLTNTDENPIAWYIEKPAIEPVVFGEWIGKVSEGKSSTNFNNIFFNPHGHGTHTECLGHITNDFYSINKSLKQFFFFAQLITIAPEKIGDDFVITKEQISTSLNATKNSAPLNEKTEALIIRTLPNQKEKKSRKYSNTNPPYLSEEAAIFIRENGIQHLLIDLPSVDKEHDEGKLLAHKAFWNVKDTLHLNADASFNATITEMIYVPDEIQDGNYILNLQIASFENDASPSKPILYSVVFF</sequence>
<name>A0A434AA03_9FLAO</name>
<comment type="caution">
    <text evidence="1">The sequence shown here is derived from an EMBL/GenBank/DDBJ whole genome shotgun (WGS) entry which is preliminary data.</text>
</comment>
<reference evidence="2" key="1">
    <citation type="journal article" date="2019" name="Syst. Appl. Microbiol.">
        <title>Flavobacterium circumlabens sp. nov. and Flavobacterium cupreum sp. nov., two psychrotrophic species isolated from Antarctic environmental samples.</title>
        <authorList>
            <person name="Kralova S."/>
            <person name="Busse H.-J."/>
            <person name="Svec P."/>
            <person name="Maslanova I."/>
            <person name="Stankova E."/>
            <person name="Bartak M."/>
            <person name="Sedlacek I."/>
        </authorList>
    </citation>
    <scope>NUCLEOTIDE SEQUENCE [LARGE SCALE GENOMIC DNA]</scope>
    <source>
        <strain evidence="2">CCM 8825</strain>
    </source>
</reference>
<dbReference type="InterPro" id="IPR037175">
    <property type="entry name" value="KFase_sf"/>
</dbReference>
<dbReference type="InterPro" id="IPR007325">
    <property type="entry name" value="KFase/CYL"/>
</dbReference>
<organism evidence="1 2">
    <name type="scientific">Flavobacterium cupreum</name>
    <dbReference type="NCBI Taxonomy" id="2133766"/>
    <lineage>
        <taxon>Bacteria</taxon>
        <taxon>Pseudomonadati</taxon>
        <taxon>Bacteroidota</taxon>
        <taxon>Flavobacteriia</taxon>
        <taxon>Flavobacteriales</taxon>
        <taxon>Flavobacteriaceae</taxon>
        <taxon>Flavobacterium</taxon>
    </lineage>
</organism>
<dbReference type="AlphaFoldDB" id="A0A434AA03"/>
<dbReference type="SUPFAM" id="SSF102198">
    <property type="entry name" value="Putative cyclase"/>
    <property type="match status" value="1"/>
</dbReference>
<dbReference type="Gene3D" id="3.50.30.50">
    <property type="entry name" value="Putative cyclase"/>
    <property type="match status" value="1"/>
</dbReference>
<dbReference type="Pfam" id="PF04199">
    <property type="entry name" value="Cyclase"/>
    <property type="match status" value="1"/>
</dbReference>
<protein>
    <submittedName>
        <fullName evidence="1">Cyclase family protein</fullName>
    </submittedName>
</protein>
<dbReference type="GO" id="GO:0019441">
    <property type="term" value="P:L-tryptophan catabolic process to kynurenine"/>
    <property type="evidence" value="ECO:0007669"/>
    <property type="project" value="InterPro"/>
</dbReference>